<evidence type="ECO:0000313" key="2">
    <source>
        <dbReference type="EMBL" id="QBM27773.1"/>
    </source>
</evidence>
<feature type="chain" id="PRO_5020819867" description="Lipoprotein" evidence="1">
    <location>
        <begin position="20"/>
        <end position="466"/>
    </location>
</feature>
<dbReference type="RefSeq" id="WP_133156353.1">
    <property type="nucleotide sequence ID" value="NZ_CP037867.1"/>
</dbReference>
<dbReference type="KEGG" id="hpse:HPF_08755"/>
<gene>
    <name evidence="2" type="ORF">HPF_08755</name>
</gene>
<reference evidence="2 3" key="1">
    <citation type="submission" date="2019-03" db="EMBL/GenBank/DDBJ databases">
        <authorList>
            <person name="Sebastian G."/>
            <person name="Baumann P."/>
            <person name="Ruckert C."/>
            <person name="Kalinowski J."/>
            <person name="Nebel B."/>
            <person name="Takors R."/>
            <person name="Blombach B."/>
        </authorList>
    </citation>
    <scope>NUCLEOTIDE SEQUENCE [LARGE SCALE GENOMIC DNA]</scope>
    <source>
        <strain evidence="2 3">DSM 1084</strain>
    </source>
</reference>
<keyword evidence="1" id="KW-0732">Signal</keyword>
<dbReference type="Proteomes" id="UP000293912">
    <property type="component" value="Chromosome"/>
</dbReference>
<sequence length="466" mass="51482" precursor="true">MAFRLFLVFMLAVTLAGCARNRLPKPVGVPEFVTHSYQISAKNNAGAPVEGVRFHAVKTDLATVFTHDDPVRVHETVVTDSNGIANVSLRVQLGQHWKGGYYEADNEPEIVRQAFPHGGKDVWGYFSEIRGEEVFATKFSSGVNVRETIPTDVLVRTPASHGGSAEHVYRFQAVDVAGNPIEGARVALTVADYARTNGEGGKVKEKNKVFECLSDALGFCVLRVPVEFGAYYSYDFPSDSAYKPFDWLYKSNLKGLYFGYFSGGGASAGMPGFFESDVSKVTRATYSGAEPDGDVLKIAVPRPSDYFCKILKESESQVFARNLDSWVRAIRLSSWARKSDLSEICRESFKGRQHVSLTLEHNVKYNELKLNNYGIGVLVFDEVVRKMLKTLVSASGALPVDGFKISVKTQKSNFADNFSPAEWLTYDFYFPKSLVAKYVEADVSGQALVNGSIVLLNGERIDLDLK</sequence>
<dbReference type="PROSITE" id="PS51257">
    <property type="entry name" value="PROKAR_LIPOPROTEIN"/>
    <property type="match status" value="1"/>
</dbReference>
<protein>
    <recommendedName>
        <fullName evidence="4">Lipoprotein</fullName>
    </recommendedName>
</protein>
<keyword evidence="3" id="KW-1185">Reference proteome</keyword>
<evidence type="ECO:0000256" key="1">
    <source>
        <dbReference type="SAM" id="SignalP"/>
    </source>
</evidence>
<evidence type="ECO:0008006" key="4">
    <source>
        <dbReference type="Google" id="ProtNLM"/>
    </source>
</evidence>
<evidence type="ECO:0000313" key="3">
    <source>
        <dbReference type="Proteomes" id="UP000293912"/>
    </source>
</evidence>
<proteinExistence type="predicted"/>
<name>A0A4V1ABF4_HYDPS</name>
<feature type="signal peptide" evidence="1">
    <location>
        <begin position="1"/>
        <end position="19"/>
    </location>
</feature>
<accession>A0A4V1ABF4</accession>
<dbReference type="EMBL" id="CP037867">
    <property type="protein sequence ID" value="QBM27773.1"/>
    <property type="molecule type" value="Genomic_DNA"/>
</dbReference>
<dbReference type="AlphaFoldDB" id="A0A4V1ABF4"/>
<organism evidence="2 3">
    <name type="scientific">Hydrogenophaga pseudoflava</name>
    <name type="common">Pseudomonas carboxydoflava</name>
    <dbReference type="NCBI Taxonomy" id="47421"/>
    <lineage>
        <taxon>Bacteria</taxon>
        <taxon>Pseudomonadati</taxon>
        <taxon>Pseudomonadota</taxon>
        <taxon>Betaproteobacteria</taxon>
        <taxon>Burkholderiales</taxon>
        <taxon>Comamonadaceae</taxon>
        <taxon>Hydrogenophaga</taxon>
    </lineage>
</organism>